<dbReference type="InterPro" id="IPR021109">
    <property type="entry name" value="Peptidase_aspartic_dom_sf"/>
</dbReference>
<dbReference type="CDD" id="cd00303">
    <property type="entry name" value="retropepsin_like"/>
    <property type="match status" value="2"/>
</dbReference>
<dbReference type="SUPFAM" id="SSF53098">
    <property type="entry name" value="Ribonuclease H-like"/>
    <property type="match status" value="1"/>
</dbReference>
<sequence length="1140" mass="130624">MNEANMKAMQTQINNVKNELRNEMKNSIQASMSNQTNELKNMMASFFQMNTASTSGLVSLPSNTIANPKGELKSITTRSVIVLDGPFVPNPPPFINPEEDERVEETLMDQDLTEYTIKVAPPLVQKPKPPYQRNFVVHQRDPLHPNIPYPSRMHKQKQQEKDKEKLLELVNTPLNENCSAVILKKLPEKLGDPGKFLIPCGLSELKCKSLADLGASINLMPLSVWKKLGLPELISTCKTLKLANRAICTPAGIARDVFIPVGKFTFPADFVIVDYESDPKVPLILGRHFLRIARALIDVHRVEMILQDGDERLTLNTRHDTSRYSNQPQKESINLINIFNDSRNDDLSFDIESNLKEIEYLFHHDPIKDIYSILKNLIDQSNLADLNDNLADAMPEMFTNEHALDYSSPPLYDEYDDDLFEVESDTEYVYNDPFDSKEEKIKESKLLIDELGLPSILIQENLFEIITRVAPDKNAKKLAISHASLILEDFDPPLYELPCFKEVPRTKRGREEVEGEQESNLVPQPPERFIQTHLTILPLGLFRPKTKEDHEVHLKLVSELLKKETLYAQFSKYANTAKDLITSKISHSKKKGKPSKKLTIRNLVDLFKEMDIEQQLWDSIKGTMRILRTKNEGASVSVMPLSTYLKLGLGRLAHTKLRVKLPDRTVKYPKGITETVLVGISKFVFPIDFIILDMPEDIKILDSRGAIPSKTAADAESFVKHQIKGKSKVVPDALSRKERVKPKRVRAMAMTIRSIVKRMIFAPQSKAFKQENAPAARLHGLDQQMERKEDESLYFMDRIWVPLVEGVRTIIIDEAHKTRYFVHPGTDKMYHDLRDMYWCPVKAEHQRPLGLLQQPEIPEWKWDNITMDFITKLPRSKSGHDPIWVVVDILTKSAYFLVTRKDYNMEKLARLYIDEIVARHGVPTDGKSKRTIQTLEDMLRACVIDFGGCWDIYLPLAKFSYNNSYHLSIRCALFEALYGRKCRSPALWAEIKESMLIRSELVQETTNKTRSRLIKTLRFVGEPVEIMDREVKNLKRSKIPIVKVRWTSKRGPEFTWEREDHMKANDTYGIDLGSDEYAYSVFVMGNMGWSVKGVGTVPVEYCKVVWGRWSLGGKVGYGLVRVSGCGRNDPWVLWELSPVF</sequence>
<protein>
    <submittedName>
        <fullName evidence="1">Putative reverse transcriptase domain-containing protein</fullName>
    </submittedName>
</protein>
<feature type="non-terminal residue" evidence="1">
    <location>
        <position position="1140"/>
    </location>
</feature>
<dbReference type="EMBL" id="BKCJ010007363">
    <property type="protein sequence ID" value="GEU76879.1"/>
    <property type="molecule type" value="Genomic_DNA"/>
</dbReference>
<evidence type="ECO:0000313" key="1">
    <source>
        <dbReference type="EMBL" id="GEU76879.1"/>
    </source>
</evidence>
<gene>
    <name evidence="1" type="ORF">Tci_048857</name>
</gene>
<dbReference type="AlphaFoldDB" id="A0A6L2MU08"/>
<dbReference type="Gene3D" id="3.30.420.10">
    <property type="entry name" value="Ribonuclease H-like superfamily/Ribonuclease H"/>
    <property type="match status" value="2"/>
</dbReference>
<keyword evidence="1" id="KW-0695">RNA-directed DNA polymerase</keyword>
<dbReference type="InterPro" id="IPR036397">
    <property type="entry name" value="RNaseH_sf"/>
</dbReference>
<organism evidence="1">
    <name type="scientific">Tanacetum cinerariifolium</name>
    <name type="common">Dalmatian daisy</name>
    <name type="synonym">Chrysanthemum cinerariifolium</name>
    <dbReference type="NCBI Taxonomy" id="118510"/>
    <lineage>
        <taxon>Eukaryota</taxon>
        <taxon>Viridiplantae</taxon>
        <taxon>Streptophyta</taxon>
        <taxon>Embryophyta</taxon>
        <taxon>Tracheophyta</taxon>
        <taxon>Spermatophyta</taxon>
        <taxon>Magnoliopsida</taxon>
        <taxon>eudicotyledons</taxon>
        <taxon>Gunneridae</taxon>
        <taxon>Pentapetalae</taxon>
        <taxon>asterids</taxon>
        <taxon>campanulids</taxon>
        <taxon>Asterales</taxon>
        <taxon>Asteraceae</taxon>
        <taxon>Asteroideae</taxon>
        <taxon>Anthemideae</taxon>
        <taxon>Anthemidinae</taxon>
        <taxon>Tanacetum</taxon>
    </lineage>
</organism>
<dbReference type="PANTHER" id="PTHR33067:SF35">
    <property type="entry name" value="ASPARTIC PEPTIDASE DDI1-TYPE DOMAIN-CONTAINING PROTEIN"/>
    <property type="match status" value="1"/>
</dbReference>
<accession>A0A6L2MU08</accession>
<dbReference type="Gene3D" id="2.40.70.10">
    <property type="entry name" value="Acid Proteases"/>
    <property type="match status" value="2"/>
</dbReference>
<dbReference type="PANTHER" id="PTHR33067">
    <property type="entry name" value="RNA-DIRECTED DNA POLYMERASE-RELATED"/>
    <property type="match status" value="1"/>
</dbReference>
<proteinExistence type="predicted"/>
<reference evidence="1" key="1">
    <citation type="journal article" date="2019" name="Sci. Rep.">
        <title>Draft genome of Tanacetum cinerariifolium, the natural source of mosquito coil.</title>
        <authorList>
            <person name="Yamashiro T."/>
            <person name="Shiraishi A."/>
            <person name="Satake H."/>
            <person name="Nakayama K."/>
        </authorList>
    </citation>
    <scope>NUCLEOTIDE SEQUENCE</scope>
</reference>
<dbReference type="GO" id="GO:0003676">
    <property type="term" value="F:nucleic acid binding"/>
    <property type="evidence" value="ECO:0007669"/>
    <property type="project" value="InterPro"/>
</dbReference>
<comment type="caution">
    <text evidence="1">The sequence shown here is derived from an EMBL/GenBank/DDBJ whole genome shotgun (WGS) entry which is preliminary data.</text>
</comment>
<dbReference type="GO" id="GO:0003964">
    <property type="term" value="F:RNA-directed DNA polymerase activity"/>
    <property type="evidence" value="ECO:0007669"/>
    <property type="project" value="UniProtKB-KW"/>
</dbReference>
<name>A0A6L2MU08_TANCI</name>
<keyword evidence="1" id="KW-0548">Nucleotidyltransferase</keyword>
<keyword evidence="1" id="KW-0808">Transferase</keyword>
<dbReference type="InterPro" id="IPR012337">
    <property type="entry name" value="RNaseH-like_sf"/>
</dbReference>